<gene>
    <name evidence="6" type="primary">azoR</name>
    <name evidence="8" type="ORF">D4741_09515</name>
</gene>
<dbReference type="PANTHER" id="PTHR43741:SF2">
    <property type="entry name" value="FMN-DEPENDENT NADH:QUINONE OXIDOREDUCTASE"/>
    <property type="match status" value="1"/>
</dbReference>
<dbReference type="EMBL" id="QYSE01000002">
    <property type="protein sequence ID" value="RJF35215.1"/>
    <property type="molecule type" value="Genomic_DNA"/>
</dbReference>
<dbReference type="EC" id="1.6.5.-" evidence="6"/>
<evidence type="ECO:0000259" key="7">
    <source>
        <dbReference type="Pfam" id="PF02525"/>
    </source>
</evidence>
<dbReference type="InterPro" id="IPR050104">
    <property type="entry name" value="FMN-dep_NADH:Q_OxRdtase_AzoR1"/>
</dbReference>
<comment type="similarity">
    <text evidence="6">Belongs to the azoreductase type 1 family.</text>
</comment>
<protein>
    <recommendedName>
        <fullName evidence="6">FMN dependent NADH:quinone oxidoreductase</fullName>
        <ecNumber evidence="6">1.6.5.-</ecNumber>
    </recommendedName>
    <alternativeName>
        <fullName evidence="6">Azo-dye reductase</fullName>
    </alternativeName>
    <alternativeName>
        <fullName evidence="6">FMN-dependent NADH-azo compound oxidoreductase</fullName>
    </alternativeName>
    <alternativeName>
        <fullName evidence="6">FMN-dependent NADH-azoreductase</fullName>
        <ecNumber evidence="6">1.7.1.17</ecNumber>
    </alternativeName>
</protein>
<name>A0A3A3EJ03_9GAMM</name>
<dbReference type="Pfam" id="PF02525">
    <property type="entry name" value="Flavodoxin_2"/>
    <property type="match status" value="1"/>
</dbReference>
<keyword evidence="2 6" id="KW-0288">FMN</keyword>
<evidence type="ECO:0000256" key="5">
    <source>
        <dbReference type="ARBA" id="ARBA00048542"/>
    </source>
</evidence>
<feature type="binding site" evidence="6">
    <location>
        <begin position="23"/>
        <end position="25"/>
    </location>
    <ligand>
        <name>FMN</name>
        <dbReference type="ChEBI" id="CHEBI:58210"/>
    </ligand>
</feature>
<sequence>MTTLLHIDASVRSAKNANPNHDSISKNIAKQFVNHLQQNNAIAEYIYRDVGMNPPSFINQSWIGAVFTPADKLTLEQREVLAESDELINELVKADTIVLSTPMYNYGMPAQLKAWFDQIVRINKTFDFDLQRGDFPLQPLLTGKRLLVITSTGEFGFEAGGIRESMSHLVPHIKTLSKYLGVQHIDEIACEYQEFNDQRHQCSLTNAYAKAEQLALRYAN</sequence>
<keyword evidence="1 6" id="KW-0285">Flavoprotein</keyword>
<comment type="caution">
    <text evidence="8">The sequence shown here is derived from an EMBL/GenBank/DDBJ whole genome shotgun (WGS) entry which is preliminary data.</text>
</comment>
<dbReference type="SUPFAM" id="SSF52218">
    <property type="entry name" value="Flavoproteins"/>
    <property type="match status" value="1"/>
</dbReference>
<dbReference type="Proteomes" id="UP000265938">
    <property type="component" value="Unassembled WGS sequence"/>
</dbReference>
<dbReference type="GO" id="GO:0010181">
    <property type="term" value="F:FMN binding"/>
    <property type="evidence" value="ECO:0007669"/>
    <property type="project" value="UniProtKB-UniRule"/>
</dbReference>
<organism evidence="8 9">
    <name type="scientific">Pseudoalteromonas gelatinilytica</name>
    <dbReference type="NCBI Taxonomy" id="1703256"/>
    <lineage>
        <taxon>Bacteria</taxon>
        <taxon>Pseudomonadati</taxon>
        <taxon>Pseudomonadota</taxon>
        <taxon>Gammaproteobacteria</taxon>
        <taxon>Alteromonadales</taxon>
        <taxon>Pseudoalteromonadaceae</taxon>
        <taxon>Pseudoalteromonas</taxon>
    </lineage>
</organism>
<dbReference type="HAMAP" id="MF_01216">
    <property type="entry name" value="Azoreductase_type1"/>
    <property type="match status" value="1"/>
</dbReference>
<comment type="catalytic activity">
    <reaction evidence="6">
        <text>2 a quinone + NADH + H(+) = 2 a 1,4-benzosemiquinone + NAD(+)</text>
        <dbReference type="Rhea" id="RHEA:65952"/>
        <dbReference type="ChEBI" id="CHEBI:15378"/>
        <dbReference type="ChEBI" id="CHEBI:57540"/>
        <dbReference type="ChEBI" id="CHEBI:57945"/>
        <dbReference type="ChEBI" id="CHEBI:132124"/>
        <dbReference type="ChEBI" id="CHEBI:134225"/>
    </reaction>
</comment>
<dbReference type="GO" id="GO:0016655">
    <property type="term" value="F:oxidoreductase activity, acting on NAD(P)H, quinone or similar compound as acceptor"/>
    <property type="evidence" value="ECO:0007669"/>
    <property type="project" value="InterPro"/>
</dbReference>
<evidence type="ECO:0000313" key="8">
    <source>
        <dbReference type="EMBL" id="RJF35215.1"/>
    </source>
</evidence>
<dbReference type="RefSeq" id="WP_119852787.1">
    <property type="nucleotide sequence ID" value="NZ_QYSE01000002.1"/>
</dbReference>
<evidence type="ECO:0000313" key="9">
    <source>
        <dbReference type="Proteomes" id="UP000265938"/>
    </source>
</evidence>
<comment type="subunit">
    <text evidence="6">Homodimer.</text>
</comment>
<keyword evidence="4 6" id="KW-0520">NAD</keyword>
<reference evidence="8 9" key="1">
    <citation type="submission" date="2018-09" db="EMBL/GenBank/DDBJ databases">
        <title>Identification of marine bacteria producing industrial enzymes.</title>
        <authorList>
            <person name="Cheng T.H."/>
            <person name="Saidin J."/>
            <person name="Muhd D.D."/>
            <person name="Isa M.N.M."/>
            <person name="Bakar M.F.A."/>
            <person name="Ismail N."/>
        </authorList>
    </citation>
    <scope>NUCLEOTIDE SEQUENCE [LARGE SCALE GENOMIC DNA]</scope>
    <source>
        <strain evidence="8 9">MNAD 1.6</strain>
    </source>
</reference>
<feature type="binding site" evidence="6">
    <location>
        <position position="10"/>
    </location>
    <ligand>
        <name>FMN</name>
        <dbReference type="ChEBI" id="CHEBI:58210"/>
    </ligand>
</feature>
<dbReference type="InterPro" id="IPR003680">
    <property type="entry name" value="Flavodoxin_fold"/>
</dbReference>
<dbReference type="EC" id="1.7.1.17" evidence="6"/>
<comment type="function">
    <text evidence="6">Also exhibits azoreductase activity. Catalyzes the reductive cleavage of the azo bond in aromatic azo compounds to the corresponding amines.</text>
</comment>
<dbReference type="GO" id="GO:0016652">
    <property type="term" value="F:oxidoreductase activity, acting on NAD(P)H as acceptor"/>
    <property type="evidence" value="ECO:0007669"/>
    <property type="project" value="UniProtKB-UniRule"/>
</dbReference>
<accession>A0A3A3EJ03</accession>
<comment type="function">
    <text evidence="6">Quinone reductase that provides resistance to thiol-specific stress caused by electrophilic quinones.</text>
</comment>
<comment type="catalytic activity">
    <reaction evidence="5">
        <text>N,N-dimethyl-1,4-phenylenediamine + anthranilate + 2 NAD(+) = 2-(4-dimethylaminophenyl)diazenylbenzoate + 2 NADH + 2 H(+)</text>
        <dbReference type="Rhea" id="RHEA:55872"/>
        <dbReference type="ChEBI" id="CHEBI:15378"/>
        <dbReference type="ChEBI" id="CHEBI:15783"/>
        <dbReference type="ChEBI" id="CHEBI:16567"/>
        <dbReference type="ChEBI" id="CHEBI:57540"/>
        <dbReference type="ChEBI" id="CHEBI:57945"/>
        <dbReference type="ChEBI" id="CHEBI:71579"/>
        <dbReference type="EC" id="1.7.1.17"/>
    </reaction>
    <physiologicalReaction direction="right-to-left" evidence="5">
        <dbReference type="Rhea" id="RHEA:55874"/>
    </physiologicalReaction>
</comment>
<proteinExistence type="inferred from homology"/>
<dbReference type="GO" id="GO:0009055">
    <property type="term" value="F:electron transfer activity"/>
    <property type="evidence" value="ECO:0007669"/>
    <property type="project" value="UniProtKB-UniRule"/>
</dbReference>
<evidence type="ECO:0000256" key="2">
    <source>
        <dbReference type="ARBA" id="ARBA00022643"/>
    </source>
</evidence>
<evidence type="ECO:0000256" key="3">
    <source>
        <dbReference type="ARBA" id="ARBA00023002"/>
    </source>
</evidence>
<dbReference type="PANTHER" id="PTHR43741">
    <property type="entry name" value="FMN-DEPENDENT NADH-AZOREDUCTASE 1"/>
    <property type="match status" value="1"/>
</dbReference>
<dbReference type="InterPro" id="IPR023048">
    <property type="entry name" value="NADH:quinone_OxRdtase_FMN_depd"/>
</dbReference>
<dbReference type="Gene3D" id="3.40.50.360">
    <property type="match status" value="1"/>
</dbReference>
<dbReference type="AlphaFoldDB" id="A0A3A3EJ03"/>
<comment type="caution">
    <text evidence="6">Lacks conserved residue(s) required for the propagation of feature annotation.</text>
</comment>
<evidence type="ECO:0000256" key="1">
    <source>
        <dbReference type="ARBA" id="ARBA00022630"/>
    </source>
</evidence>
<evidence type="ECO:0000256" key="6">
    <source>
        <dbReference type="HAMAP-Rule" id="MF_01216"/>
    </source>
</evidence>
<comment type="cofactor">
    <cofactor evidence="6">
        <name>FMN</name>
        <dbReference type="ChEBI" id="CHEBI:58210"/>
    </cofactor>
    <text evidence="6">Binds 1 FMN per subunit.</text>
</comment>
<evidence type="ECO:0000256" key="4">
    <source>
        <dbReference type="ARBA" id="ARBA00023027"/>
    </source>
</evidence>
<feature type="domain" description="Flavodoxin-like fold" evidence="7">
    <location>
        <begin position="16"/>
        <end position="212"/>
    </location>
</feature>
<dbReference type="InterPro" id="IPR029039">
    <property type="entry name" value="Flavoprotein-like_sf"/>
</dbReference>
<keyword evidence="3 6" id="KW-0560">Oxidoreductase</keyword>